<evidence type="ECO:0008006" key="4">
    <source>
        <dbReference type="Google" id="ProtNLM"/>
    </source>
</evidence>
<evidence type="ECO:0000313" key="2">
    <source>
        <dbReference type="EMBL" id="MEL1243489.1"/>
    </source>
</evidence>
<feature type="signal peptide" evidence="1">
    <location>
        <begin position="1"/>
        <end position="22"/>
    </location>
</feature>
<dbReference type="Proteomes" id="UP001464555">
    <property type="component" value="Unassembled WGS sequence"/>
</dbReference>
<keyword evidence="3" id="KW-1185">Reference proteome</keyword>
<protein>
    <recommendedName>
        <fullName evidence="4">MG2 domain-containing protein</fullName>
    </recommendedName>
</protein>
<organism evidence="2 3">
    <name type="scientific">Flavobacterium arundinis</name>
    <dbReference type="NCBI Taxonomy" id="3139143"/>
    <lineage>
        <taxon>Bacteria</taxon>
        <taxon>Pseudomonadati</taxon>
        <taxon>Bacteroidota</taxon>
        <taxon>Flavobacteriia</taxon>
        <taxon>Flavobacteriales</taxon>
        <taxon>Flavobacteriaceae</taxon>
        <taxon>Flavobacterium</taxon>
    </lineage>
</organism>
<evidence type="ECO:0000256" key="1">
    <source>
        <dbReference type="SAM" id="SignalP"/>
    </source>
</evidence>
<accession>A0ABU9HUJ1</accession>
<dbReference type="Gene3D" id="2.60.40.1930">
    <property type="match status" value="1"/>
</dbReference>
<feature type="chain" id="PRO_5046867530" description="MG2 domain-containing protein" evidence="1">
    <location>
        <begin position="23"/>
        <end position="786"/>
    </location>
</feature>
<reference evidence="2 3" key="1">
    <citation type="submission" date="2024-04" db="EMBL/GenBank/DDBJ databases">
        <title>Flavobacterium sp. DGU11 16S ribosomal RNA gene Genome sequencing and assembly.</title>
        <authorList>
            <person name="Park S."/>
        </authorList>
    </citation>
    <scope>NUCLEOTIDE SEQUENCE [LARGE SCALE GENOMIC DNA]</scope>
    <source>
        <strain evidence="2 3">DGU11</strain>
    </source>
</reference>
<evidence type="ECO:0000313" key="3">
    <source>
        <dbReference type="Proteomes" id="UP001464555"/>
    </source>
</evidence>
<keyword evidence="1" id="KW-0732">Signal</keyword>
<dbReference type="RefSeq" id="WP_341695806.1">
    <property type="nucleotide sequence ID" value="NZ_JBBYHR010000002.1"/>
</dbReference>
<gene>
    <name evidence="2" type="ORF">AAEO56_04380</name>
</gene>
<sequence>MKKILPALLLLALIGYSQKAIAQENKKEQVAKLLSDYFLLERENIHVQLNKSIYMTDEQVWFKGYVFHRRKNVPFFSTVNIYASLIDADGKILETKLVYGNIGSFSGSFKLNSKFRSGKYYLQFYTNWMNNFTEDESSVYEISIINEAQGAGTALAKADPSKISIVLKPEGGTIVSGIANMIGISIADCNHNPIPISVADIVDGSGKTLLKVQINKKGYGKFELPPGAIGCKAVVTIDGIKREQLLPQPQSKGIALEINNFSSPDKAIVKIRTNKFTAESLAGKPLFILLHQDEQAMLYEVAFKDGSTELTMAILAKDIFEGMNTIRVLDNDLNQLAERLIYKYPQAVLTTELTKVKETSDILQYRGKVSYPNMNLSMSVLPENTRSLDETNDIYSSFLLMPYIKTHHNASGKYYFSTLSKVKTYELDLYLLNQESKYEWRNILSGPPKNNYPFDMGLTLKGTVPAISGATQFAKVRLYSLTSSIDDMAEVDEKREFLFNNIVIADSTYVNFTLLRKGEKPKELRLAPQIVNGVRRFNKPFRPEPHYYLETTAPEEMDIPHTYNENIQLEEVTIDANRLKYATRFGNANLRAYKITEEQANMYQSLLNYLKTFSGFNISDAGGDVRITSRTVNSINGAQSGPVVYIDNIQQMDFAVLRNILMSEVDEIYMSPHAIVPSVRNFTGIIRIYLKRGGGTYNPKNATPEIMVRNGFERVLPFENVLYSTTNDKGFENFGVIDWEPAIMTDENGGFKLEIPKTAQKTMKVIIEGFSADGKLISEIKTIPIN</sequence>
<proteinExistence type="predicted"/>
<name>A0ABU9HUJ1_9FLAO</name>
<comment type="caution">
    <text evidence="2">The sequence shown here is derived from an EMBL/GenBank/DDBJ whole genome shotgun (WGS) entry which is preliminary data.</text>
</comment>
<dbReference type="EMBL" id="JBBYHR010000002">
    <property type="protein sequence ID" value="MEL1243489.1"/>
    <property type="molecule type" value="Genomic_DNA"/>
</dbReference>